<accession>A0ACA9Y2T5</accession>
<dbReference type="EMBL" id="CALSDN010000001">
    <property type="protein sequence ID" value="CAH6718661.1"/>
    <property type="molecule type" value="Genomic_DNA"/>
</dbReference>
<comment type="caution">
    <text evidence="1">The sequence shown here is derived from an EMBL/GenBank/DDBJ whole genome shotgun (WGS) entry which is preliminary data.</text>
</comment>
<evidence type="ECO:0000313" key="2">
    <source>
        <dbReference type="Proteomes" id="UP001152531"/>
    </source>
</evidence>
<sequence>MSREKRRFFNDPGESIDVSEFENSVLFNSPNNDTVENVIKEENVVEPVKDDFTTFQVDITNVLGKLPFETLKSLYDRFEDKEDKLMLALDHHLKKEESPKPNEYKVIPPISLENNPKRKRTRGIQIPFAYAKRSNSSLEQLLLKKEKSSDEEDEWKKYVGTLYADAFATRPYMKPLAYAKEMTIRRIKPKSLSGKDKKQDSAVVRIYTRPHDEFPEEREIGRLKEDLTRIFAPLLDLKLISLVSSVMVETKKRLSTGDAFYIKIDVFLTKTAFTAKPEYNELDNFKKNDVKARFNFGAETESESFLRLRQYAISRLFNKLQIKSVKFKDNKEVMSTQFEMVESPNKESIDLEVEETEETFEENESELNLDQLQSFYSANQQSEILKALPYVIPPKENFGLELRNYQKHGLSWMLAREKELDILKMLVEDNDDTISQESIDEIKLMDEGVMNPLWKTFKWPKAEAKDNLDKYFYGNIHSGELSLEKPLIKSSVKGGILSDEMGLGKTISALSLINSVPYDTGIIDDPSYAFQTTLVIVPMSLLTQWEKEFKKCNQNSNHRCMVYYGQQSFSDLSNVLIGKTKHIPIMVVTTYGTILSEYTKIEKRRDPDGNLPKTGLFSVKFFRIIIDEGHTIRNRTAKTSRSIFELKASRKWILTGTPVINRLDDLYSLVKYLELEPWNNFSYWKTFITLPFEQKQIKDTLDVVKTILEPIFLRRTKDMKDSDGNPLVVLPPKEVEIEEIKFNDRELKLYNWFKDKASKSFRESLRSGEVLRKYTQILTHILRLRQICCHQDLISKVVNDMQEEVDEEMKDEDLEIFLKELNEDDEKFKDETEINQKLYSMYQPIYNQLDQVECSICTSTSIDMNEMIVTECKHIFCITCLLEHIEFQKNSNQPSVCPNCRDPISKYKLFKIRNRITTKAEYKFHTNKDILEDWKFQVYLYDPTKTSSKIQALINHINGLRAQNLNEPIIVFSQFSSFLDIIENELNLQIGNKYVKCLKFDGRLKMTEREKLLQEFNEYKSSPNTLTILLLSLKAGGVGLNLTSASRAFMMDPWWSPSIEDQAIDRLHRIGQQNNVKVVRFIMENSIEIKMLKIQEMKKSIGEIVGVEEEEKRRRRIEEIQILFEE</sequence>
<organism evidence="1 2">
    <name type="scientific">[Candida] jaroonii</name>
    <dbReference type="NCBI Taxonomy" id="467808"/>
    <lineage>
        <taxon>Eukaryota</taxon>
        <taxon>Fungi</taxon>
        <taxon>Dikarya</taxon>
        <taxon>Ascomycota</taxon>
        <taxon>Saccharomycotina</taxon>
        <taxon>Pichiomycetes</taxon>
        <taxon>Debaryomycetaceae</taxon>
        <taxon>Yamadazyma</taxon>
    </lineage>
</organism>
<protein>
    <submittedName>
        <fullName evidence="1">DNA repair protein Rad5p</fullName>
    </submittedName>
</protein>
<evidence type="ECO:0000313" key="1">
    <source>
        <dbReference type="EMBL" id="CAH6718661.1"/>
    </source>
</evidence>
<proteinExistence type="predicted"/>
<reference evidence="1" key="1">
    <citation type="submission" date="2022-06" db="EMBL/GenBank/DDBJ databases">
        <authorList>
            <person name="Legras J.-L."/>
            <person name="Devillers H."/>
            <person name="Grondin C."/>
        </authorList>
    </citation>
    <scope>NUCLEOTIDE SEQUENCE</scope>
    <source>
        <strain evidence="1">CLIB 1444</strain>
    </source>
</reference>
<dbReference type="Proteomes" id="UP001152531">
    <property type="component" value="Unassembled WGS sequence"/>
</dbReference>
<gene>
    <name evidence="1" type="ORF">CLIB1444_01S11738</name>
</gene>
<name>A0ACA9Y2T5_9ASCO</name>
<keyword evidence="2" id="KW-1185">Reference proteome</keyword>